<name>A0A2P6NK71_9EUKA</name>
<dbReference type="PANTHER" id="PTHR12183:SF32">
    <property type="entry name" value="MITOCHONDRIAL E3 UBIQUITIN PROTEIN LIGASE 1"/>
    <property type="match status" value="1"/>
</dbReference>
<evidence type="ECO:0000259" key="5">
    <source>
        <dbReference type="PROSITE" id="PS50089"/>
    </source>
</evidence>
<evidence type="ECO:0000256" key="3">
    <source>
        <dbReference type="ARBA" id="ARBA00022833"/>
    </source>
</evidence>
<protein>
    <recommendedName>
        <fullName evidence="5">RING-type domain-containing protein</fullName>
    </recommendedName>
</protein>
<dbReference type="EMBL" id="MDYQ01000065">
    <property type="protein sequence ID" value="PRP84351.1"/>
    <property type="molecule type" value="Genomic_DNA"/>
</dbReference>
<sequence>MYHIFSLLPTTPTVIDDRRVKDFLYSTDNHLYVFIRIILYQSSQDHPQLIKHFGFRQNPQLYIPASLRGTFCQYVRQSCLNASGNKWMEFIPFIDVERLSEFRREPHRGSEESFEDFVEQIVATVTVDDARTLLHYLLTISPRVDSFYRKFREDLPSMEALHRDVSRKIVDRATGGFFRPSSYLWLLDEMPSSEGRVFNDLQKWLKTHSGESCDETGGDDLIRLCYRLSQTPRLAHDILRSLLKMKSCPLSRQSIQSLLYHRLPLLDSRKMRGLIHLWTREVRGKDIPQMCQEISSMYTGVKNNRCRTVILGIMDDESMRWSDEHLLQSLIDIEPFEEQVLNDFLMQRIQEVEISSPKDQLDLIFPSLDVDPINLFQECALHRILQDAEVENLVDVVERHELWIVLFKSPRSFGIEGHPSYVKARDLISSAIESFETGGMTVEEFCHLMRINNPFDLLGVVNEHAKMDVFDGYEDSIRTCHLRMDLIRHMLESWIDITSDYSQSVEDLDEREHQFDHLLVSLLSSPDNPLDVYPPYDTLSAFSDISTSTILEGIQSEIYPEITADWKPSTQDMMDTCSETMKRYDELIIGCQEGSLFLSDCSALWENVPPDSVQYELDIMESRRMRDLLLLSSYREWMETITKAGDLMNPHGTYKTKSRVVIEDFLSACLAPSSTPIPTYHQHVQNLEQVLTDLNLPSAPSLLDRLPQGEDLLQLLRLMEQTQPPHTDRDVQVCKICFEGEGDCVLVPCGHLGLCLECSSTRKGGVCPFCRVEVEMVMKTFKHQSVRQYRVALLSHWATIHREKKKRK</sequence>
<evidence type="ECO:0000256" key="1">
    <source>
        <dbReference type="ARBA" id="ARBA00022723"/>
    </source>
</evidence>
<dbReference type="OrthoDB" id="3045089at2759"/>
<evidence type="ECO:0000256" key="2">
    <source>
        <dbReference type="ARBA" id="ARBA00022771"/>
    </source>
</evidence>
<accession>A0A2P6NK71</accession>
<dbReference type="Pfam" id="PF13920">
    <property type="entry name" value="zf-C3HC4_3"/>
    <property type="match status" value="1"/>
</dbReference>
<evidence type="ECO:0000256" key="4">
    <source>
        <dbReference type="PROSITE-ProRule" id="PRU00175"/>
    </source>
</evidence>
<comment type="caution">
    <text evidence="6">The sequence shown here is derived from an EMBL/GenBank/DDBJ whole genome shotgun (WGS) entry which is preliminary data.</text>
</comment>
<keyword evidence="7" id="KW-1185">Reference proteome</keyword>
<dbReference type="GO" id="GO:0004842">
    <property type="term" value="F:ubiquitin-protein transferase activity"/>
    <property type="evidence" value="ECO:0007669"/>
    <property type="project" value="TreeGrafter"/>
</dbReference>
<evidence type="ECO:0000313" key="7">
    <source>
        <dbReference type="Proteomes" id="UP000241769"/>
    </source>
</evidence>
<organism evidence="6 7">
    <name type="scientific">Planoprotostelium fungivorum</name>
    <dbReference type="NCBI Taxonomy" id="1890364"/>
    <lineage>
        <taxon>Eukaryota</taxon>
        <taxon>Amoebozoa</taxon>
        <taxon>Evosea</taxon>
        <taxon>Variosea</taxon>
        <taxon>Cavosteliida</taxon>
        <taxon>Cavosteliaceae</taxon>
        <taxon>Planoprotostelium</taxon>
    </lineage>
</organism>
<reference evidence="6 7" key="1">
    <citation type="journal article" date="2018" name="Genome Biol. Evol.">
        <title>Multiple Roots of Fruiting Body Formation in Amoebozoa.</title>
        <authorList>
            <person name="Hillmann F."/>
            <person name="Forbes G."/>
            <person name="Novohradska S."/>
            <person name="Ferling I."/>
            <person name="Riege K."/>
            <person name="Groth M."/>
            <person name="Westermann M."/>
            <person name="Marz M."/>
            <person name="Spaller T."/>
            <person name="Winckler T."/>
            <person name="Schaap P."/>
            <person name="Glockner G."/>
        </authorList>
    </citation>
    <scope>NUCLEOTIDE SEQUENCE [LARGE SCALE GENOMIC DNA]</scope>
    <source>
        <strain evidence="6 7">Jena</strain>
    </source>
</reference>
<evidence type="ECO:0000313" key="6">
    <source>
        <dbReference type="EMBL" id="PRP84351.1"/>
    </source>
</evidence>
<dbReference type="Gene3D" id="3.30.40.10">
    <property type="entry name" value="Zinc/RING finger domain, C3HC4 (zinc finger)"/>
    <property type="match status" value="1"/>
</dbReference>
<dbReference type="InParanoid" id="A0A2P6NK71"/>
<dbReference type="PANTHER" id="PTHR12183">
    <property type="entry name" value="MITOCHONDRIAL UBIQUITIN LIGASE ACTIVATOR OF NFKB 1"/>
    <property type="match status" value="1"/>
</dbReference>
<dbReference type="InterPro" id="IPR001841">
    <property type="entry name" value="Znf_RING"/>
</dbReference>
<dbReference type="InterPro" id="IPR013083">
    <property type="entry name" value="Znf_RING/FYVE/PHD"/>
</dbReference>
<dbReference type="SMART" id="SM00184">
    <property type="entry name" value="RING"/>
    <property type="match status" value="1"/>
</dbReference>
<dbReference type="STRING" id="1890364.A0A2P6NK71"/>
<keyword evidence="1" id="KW-0479">Metal-binding</keyword>
<dbReference type="GO" id="GO:0016567">
    <property type="term" value="P:protein ubiquitination"/>
    <property type="evidence" value="ECO:0007669"/>
    <property type="project" value="TreeGrafter"/>
</dbReference>
<dbReference type="SUPFAM" id="SSF57850">
    <property type="entry name" value="RING/U-box"/>
    <property type="match status" value="1"/>
</dbReference>
<feature type="domain" description="RING-type" evidence="5">
    <location>
        <begin position="734"/>
        <end position="771"/>
    </location>
</feature>
<proteinExistence type="predicted"/>
<dbReference type="AlphaFoldDB" id="A0A2P6NK71"/>
<dbReference type="GO" id="GO:0008270">
    <property type="term" value="F:zinc ion binding"/>
    <property type="evidence" value="ECO:0007669"/>
    <property type="project" value="UniProtKB-KW"/>
</dbReference>
<keyword evidence="2 4" id="KW-0863">Zinc-finger</keyword>
<dbReference type="Proteomes" id="UP000241769">
    <property type="component" value="Unassembled WGS sequence"/>
</dbReference>
<dbReference type="PROSITE" id="PS50089">
    <property type="entry name" value="ZF_RING_2"/>
    <property type="match status" value="1"/>
</dbReference>
<gene>
    <name evidence="6" type="ORF">PROFUN_07652</name>
</gene>
<keyword evidence="3" id="KW-0862">Zinc</keyword>
<dbReference type="InterPro" id="IPR051652">
    <property type="entry name" value="MDM2_MDM4_MUL1"/>
</dbReference>